<accession>A0A6I8SRD4</accession>
<dbReference type="RefSeq" id="XP_012825047.2">
    <property type="nucleotide sequence ID" value="XM_012969593.3"/>
</dbReference>
<dbReference type="PROSITE" id="PS51450">
    <property type="entry name" value="LRR"/>
    <property type="match status" value="1"/>
</dbReference>
<dbReference type="PANTHER" id="PTHR46984:SF1">
    <property type="entry name" value="LEUCINE-RICH REPEAT-CONTAINING PROTEIN 71"/>
    <property type="match status" value="1"/>
</dbReference>
<dbReference type="GeneTree" id="ENSGT00440000034367"/>
<feature type="region of interest" description="Disordered" evidence="1">
    <location>
        <begin position="78"/>
        <end position="106"/>
    </location>
</feature>
<sequence>MGKKSEKAQKDKVAAGNAEDESRNSANASMERASLTVGDYQCTGILEQDFPELCGRAGFTESEIPRVTLCHRTAVTPTSEKNAADDSDGASDKDNPGGGGPTKDKFSYFKPKIEVETEGEDGKSVKVIFVHGWKIDHRMMGIFSKCLPALTALQGISLWNVALTESTFSQFLEILPHCPNIKTVVLEGNPLPEQSYYKLISDHLPLVRISLRNNMITDDGAKLISQALQSLKTNNKNLATLNLSFNHISDLGAGYLAEALRMDRSLLCLDLSHNQIGDQGTLALAEVLGPFPLTHKEIVERRRLLMDKDSHELQRSPTLSRNGDARNDRPQSHQSYAAVEKPEKAPAASKTNKSMAKKKDKDKDPQKKEEKSTTSLQGGNSTVSGQGGQAKKEDPKAAKKQLPNPEQKNSKVKPVRSASKRVPLTEHELHVEPAEITHPLLEPAESRDGKVFLPGNRVLINLNLLRNRITEKGLNGLLAAVEAQESKLIPGSKSHTGLLRLCVGNLFPPDNETFIKLQELMLSRDPIHKLSRLSADEQTQ</sequence>
<feature type="region of interest" description="Disordered" evidence="1">
    <location>
        <begin position="308"/>
        <end position="424"/>
    </location>
</feature>
<dbReference type="GeneID" id="101732524"/>
<dbReference type="CTD" id="149499"/>
<feature type="compositionally biased region" description="Low complexity" evidence="1">
    <location>
        <begin position="345"/>
        <end position="354"/>
    </location>
</feature>
<dbReference type="Xenbase" id="XB-GENE-22068665">
    <property type="gene designation" value="lrrc71"/>
</dbReference>
<dbReference type="InterPro" id="IPR032675">
    <property type="entry name" value="LRR_dom_sf"/>
</dbReference>
<reference evidence="2" key="1">
    <citation type="journal article" date="2010" name="Science">
        <title>The genome of the Western clawed frog Xenopus tropicalis.</title>
        <authorList>
            <person name="Hellsten U."/>
            <person name="Harland R.M."/>
            <person name="Gilchrist M.J."/>
            <person name="Hendrix D."/>
            <person name="Jurka J."/>
            <person name="Kapitonov V."/>
            <person name="Ovcharenko I."/>
            <person name="Putnam N.H."/>
            <person name="Shu S."/>
            <person name="Taher L."/>
            <person name="Blitz I.L."/>
            <person name="Blumberg B."/>
            <person name="Dichmann D.S."/>
            <person name="Dubchak I."/>
            <person name="Amaya E."/>
            <person name="Detter J.C."/>
            <person name="Fletcher R."/>
            <person name="Gerhard D.S."/>
            <person name="Goodstein D."/>
            <person name="Graves T."/>
            <person name="Grigoriev I.V."/>
            <person name="Grimwood J."/>
            <person name="Kawashima T."/>
            <person name="Lindquist E."/>
            <person name="Lucas S.M."/>
            <person name="Mead P.E."/>
            <person name="Mitros T."/>
            <person name="Ogino H."/>
            <person name="Ohta Y."/>
            <person name="Poliakov A.V."/>
            <person name="Pollet N."/>
            <person name="Robert J."/>
            <person name="Salamov A."/>
            <person name="Sater A.K."/>
            <person name="Schmutz J."/>
            <person name="Terry A."/>
            <person name="Vize P.D."/>
            <person name="Warren W.C."/>
            <person name="Wells D."/>
            <person name="Wills A."/>
            <person name="Wilson R.K."/>
            <person name="Zimmerman L.B."/>
            <person name="Zorn A.M."/>
            <person name="Grainger R."/>
            <person name="Grammer T."/>
            <person name="Khokha M.K."/>
            <person name="Richardson P.M."/>
            <person name="Rokhsar D.S."/>
        </authorList>
    </citation>
    <scope>NUCLEOTIDE SEQUENCE [LARGE SCALE GENOMIC DNA]</scope>
    <source>
        <strain evidence="2">Nigerian</strain>
    </source>
</reference>
<evidence type="ECO:0000313" key="5">
    <source>
        <dbReference type="Xenbase" id="XB-GENE-22068665"/>
    </source>
</evidence>
<organism evidence="2">
    <name type="scientific">Xenopus tropicalis</name>
    <name type="common">Western clawed frog</name>
    <name type="synonym">Silurana tropicalis</name>
    <dbReference type="NCBI Taxonomy" id="8364"/>
    <lineage>
        <taxon>Eukaryota</taxon>
        <taxon>Metazoa</taxon>
        <taxon>Chordata</taxon>
        <taxon>Craniata</taxon>
        <taxon>Vertebrata</taxon>
        <taxon>Euteleostomi</taxon>
        <taxon>Amphibia</taxon>
        <taxon>Batrachia</taxon>
        <taxon>Anura</taxon>
        <taxon>Pipoidea</taxon>
        <taxon>Pipidae</taxon>
        <taxon>Xenopodinae</taxon>
        <taxon>Xenopus</taxon>
        <taxon>Silurana</taxon>
    </lineage>
</organism>
<dbReference type="SUPFAM" id="SSF52047">
    <property type="entry name" value="RNI-like"/>
    <property type="match status" value="1"/>
</dbReference>
<keyword evidence="3" id="KW-1185">Reference proteome</keyword>
<evidence type="ECO:0000313" key="3">
    <source>
        <dbReference type="Proteomes" id="UP000008143"/>
    </source>
</evidence>
<evidence type="ECO:0000313" key="4">
    <source>
        <dbReference type="RefSeq" id="XP_012825047.2"/>
    </source>
</evidence>
<protein>
    <submittedName>
        <fullName evidence="2">Leucine rich repeat containing 71</fullName>
    </submittedName>
    <submittedName>
        <fullName evidence="4">Leucine-rich repeat-containing protein 71 isoform X2</fullName>
    </submittedName>
</protein>
<dbReference type="SMART" id="SM00368">
    <property type="entry name" value="LRR_RI"/>
    <property type="match status" value="4"/>
</dbReference>
<dbReference type="InterPro" id="IPR053040">
    <property type="entry name" value="LRR-containing_protein_71"/>
</dbReference>
<dbReference type="PANTHER" id="PTHR46984">
    <property type="entry name" value="LEUCINE-RICH REPEAT-CONTAINING PROTEIN 71"/>
    <property type="match status" value="1"/>
</dbReference>
<reference evidence="4" key="3">
    <citation type="submission" date="2025-04" db="UniProtKB">
        <authorList>
            <consortium name="RefSeq"/>
        </authorList>
    </citation>
    <scope>IDENTIFICATION</scope>
    <source>
        <strain evidence="4">Nigerian</strain>
        <tissue evidence="4">Liver and blood</tissue>
    </source>
</reference>
<feature type="compositionally biased region" description="Basic and acidic residues" evidence="1">
    <location>
        <begin position="357"/>
        <end position="372"/>
    </location>
</feature>
<dbReference type="Pfam" id="PF13516">
    <property type="entry name" value="LRR_6"/>
    <property type="match status" value="2"/>
</dbReference>
<dbReference type="AlphaFoldDB" id="A0A6I8SRD4"/>
<name>A0A6I8SRD4_XENTR</name>
<dbReference type="Bgee" id="ENSXETG00000040626">
    <property type="expression patterns" value="Expressed in testis and 12 other cell types or tissues"/>
</dbReference>
<feature type="compositionally biased region" description="Basic and acidic residues" evidence="1">
    <location>
        <begin position="1"/>
        <end position="13"/>
    </location>
</feature>
<feature type="region of interest" description="Disordered" evidence="1">
    <location>
        <begin position="1"/>
        <end position="33"/>
    </location>
</feature>
<reference evidence="2" key="2">
    <citation type="submission" date="2020-05" db="UniProtKB">
        <authorList>
            <consortium name="Ensembl"/>
        </authorList>
    </citation>
    <scope>IDENTIFICATION</scope>
</reference>
<evidence type="ECO:0000313" key="2">
    <source>
        <dbReference type="Ensembl" id="ENSXETP00000097334"/>
    </source>
</evidence>
<proteinExistence type="predicted"/>
<dbReference type="InterPro" id="IPR001611">
    <property type="entry name" value="Leu-rich_rpt"/>
</dbReference>
<dbReference type="AGR" id="Xenbase:XB-GENE-22068665"/>
<feature type="compositionally biased region" description="Polar residues" evidence="1">
    <location>
        <begin position="373"/>
        <end position="384"/>
    </location>
</feature>
<dbReference type="Ensembl" id="ENSXETT00000089374">
    <property type="protein sequence ID" value="ENSXETP00000097334"/>
    <property type="gene ID" value="ENSXETG00000040626"/>
</dbReference>
<dbReference type="Proteomes" id="UP000008143">
    <property type="component" value="Chromosome 8"/>
</dbReference>
<gene>
    <name evidence="2 4 5" type="primary">lrrc71</name>
</gene>
<evidence type="ECO:0000256" key="1">
    <source>
        <dbReference type="SAM" id="MobiDB-lite"/>
    </source>
</evidence>
<dbReference type="Gene3D" id="3.80.10.10">
    <property type="entry name" value="Ribonuclease Inhibitor"/>
    <property type="match status" value="1"/>
</dbReference>